<dbReference type="AlphaFoldDB" id="A0A179VD11"/>
<evidence type="ECO:0000256" key="5">
    <source>
        <dbReference type="ARBA" id="ARBA00022989"/>
    </source>
</evidence>
<dbReference type="PROSITE" id="PS00217">
    <property type="entry name" value="SUGAR_TRANSPORT_2"/>
    <property type="match status" value="1"/>
</dbReference>
<dbReference type="GO" id="GO:0022857">
    <property type="term" value="F:transmembrane transporter activity"/>
    <property type="evidence" value="ECO:0007669"/>
    <property type="project" value="InterPro"/>
</dbReference>
<accession>A0A179VD11</accession>
<feature type="transmembrane region" description="Helical" evidence="7">
    <location>
        <begin position="317"/>
        <end position="335"/>
    </location>
</feature>
<evidence type="ECO:0000256" key="3">
    <source>
        <dbReference type="ARBA" id="ARBA00022475"/>
    </source>
</evidence>
<feature type="transmembrane region" description="Helical" evidence="7">
    <location>
        <begin position="251"/>
        <end position="272"/>
    </location>
</feature>
<dbReference type="InterPro" id="IPR020846">
    <property type="entry name" value="MFS_dom"/>
</dbReference>
<feature type="transmembrane region" description="Helical" evidence="7">
    <location>
        <begin position="161"/>
        <end position="185"/>
    </location>
</feature>
<feature type="transmembrane region" description="Helical" evidence="7">
    <location>
        <begin position="341"/>
        <end position="360"/>
    </location>
</feature>
<dbReference type="PANTHER" id="PTHR43045">
    <property type="entry name" value="SHIKIMATE TRANSPORTER"/>
    <property type="match status" value="1"/>
</dbReference>
<sequence>MTSSPAESPQQMTHSGTSPRRVFMASAVGSAIEFYDFYIYGTAAALVFPTVFFPNLSHSLALFASIATFSTAFLARPIGAALFGHYGDRFSRKGTLVVTLITMGLATMAVGLVPGAASIGAAAPAAIVLLRLVQGLAVGGEWSGAALLSSEYSPSQNRGRAATAVPIGTSIGLLLSSLVFLVVSVTVGEDSPAFLSWGWRVPFIASGLLVAVGLYIRLQIAETPEFADAKAHHKLVTSPLRHVMTESPRTLALTTGTMLIIFALSFMTNTYFPGFARSELHFSRAAILTAGALGAIVLMASAAAGGILSDRLGRRRVILTSMCLMLPWTLAVTPLLTSGPFWAYLAAMAITYVLFGLAFGPMSSFLPESYPVGTRYSGTGVAFNVAGVFGGAIPPLIAGPLQNTLGSWAVGLMLLIICAISVASVAGMQETWSGAPRLNGR</sequence>
<dbReference type="PROSITE" id="PS00216">
    <property type="entry name" value="SUGAR_TRANSPORT_1"/>
    <property type="match status" value="1"/>
</dbReference>
<keyword evidence="3" id="KW-1003">Cell membrane</keyword>
<feature type="transmembrane region" description="Helical" evidence="7">
    <location>
        <begin position="381"/>
        <end position="401"/>
    </location>
</feature>
<dbReference type="Proteomes" id="UP000186919">
    <property type="component" value="Unassembled WGS sequence"/>
</dbReference>
<evidence type="ECO:0000313" key="9">
    <source>
        <dbReference type="EMBL" id="OAT68893.1"/>
    </source>
</evidence>
<dbReference type="RefSeq" id="WP_064629893.1">
    <property type="nucleotide sequence ID" value="NZ_LQYE01000012.1"/>
</dbReference>
<keyword evidence="4 7" id="KW-0812">Transmembrane</keyword>
<keyword evidence="5 7" id="KW-1133">Transmembrane helix</keyword>
<dbReference type="Gene3D" id="1.20.1250.20">
    <property type="entry name" value="MFS general substrate transporter like domains"/>
    <property type="match status" value="2"/>
</dbReference>
<gene>
    <name evidence="9" type="ORF">AWB85_07935</name>
</gene>
<feature type="transmembrane region" description="Helical" evidence="7">
    <location>
        <begin position="95"/>
        <end position="113"/>
    </location>
</feature>
<comment type="subcellular location">
    <subcellularLocation>
        <location evidence="1">Cell membrane</location>
        <topology evidence="1">Multi-pass membrane protein</topology>
    </subcellularLocation>
</comment>
<evidence type="ECO:0000256" key="2">
    <source>
        <dbReference type="ARBA" id="ARBA00022448"/>
    </source>
</evidence>
<evidence type="ECO:0000313" key="10">
    <source>
        <dbReference type="Proteomes" id="UP000186919"/>
    </source>
</evidence>
<feature type="domain" description="Major facilitator superfamily (MFS) profile" evidence="8">
    <location>
        <begin position="22"/>
        <end position="430"/>
    </location>
</feature>
<reference evidence="9 10" key="1">
    <citation type="submission" date="2016-01" db="EMBL/GenBank/DDBJ databases">
        <title>Mycobacterium immunogenum strain CD11_6 genome sequencing and assembly.</title>
        <authorList>
            <person name="Kaur G."/>
            <person name="Nair G.R."/>
            <person name="Mayilraj S."/>
        </authorList>
    </citation>
    <scope>NUCLEOTIDE SEQUENCE [LARGE SCALE GENOMIC DNA]</scope>
    <source>
        <strain evidence="9 10">CD11-6</strain>
    </source>
</reference>
<feature type="transmembrane region" description="Helical" evidence="7">
    <location>
        <begin position="284"/>
        <end position="305"/>
    </location>
</feature>
<feature type="transmembrane region" description="Helical" evidence="7">
    <location>
        <begin position="407"/>
        <end position="428"/>
    </location>
</feature>
<comment type="caution">
    <text evidence="9">The sequence shown here is derived from an EMBL/GenBank/DDBJ whole genome shotgun (WGS) entry which is preliminary data.</text>
</comment>
<keyword evidence="6 7" id="KW-0472">Membrane</keyword>
<feature type="transmembrane region" description="Helical" evidence="7">
    <location>
        <begin position="197"/>
        <end position="216"/>
    </location>
</feature>
<dbReference type="SUPFAM" id="SSF103473">
    <property type="entry name" value="MFS general substrate transporter"/>
    <property type="match status" value="1"/>
</dbReference>
<keyword evidence="2" id="KW-0813">Transport</keyword>
<evidence type="ECO:0000259" key="8">
    <source>
        <dbReference type="PROSITE" id="PS50850"/>
    </source>
</evidence>
<dbReference type="InterPro" id="IPR011701">
    <property type="entry name" value="MFS"/>
</dbReference>
<dbReference type="GO" id="GO:0005886">
    <property type="term" value="C:plasma membrane"/>
    <property type="evidence" value="ECO:0007669"/>
    <property type="project" value="UniProtKB-SubCell"/>
</dbReference>
<dbReference type="InterPro" id="IPR005829">
    <property type="entry name" value="Sugar_transporter_CS"/>
</dbReference>
<evidence type="ECO:0000256" key="4">
    <source>
        <dbReference type="ARBA" id="ARBA00022692"/>
    </source>
</evidence>
<evidence type="ECO:0000256" key="6">
    <source>
        <dbReference type="ARBA" id="ARBA00023136"/>
    </source>
</evidence>
<evidence type="ECO:0000256" key="1">
    <source>
        <dbReference type="ARBA" id="ARBA00004651"/>
    </source>
</evidence>
<organism evidence="9 10">
    <name type="scientific">Mycobacteroides immunogenum</name>
    <dbReference type="NCBI Taxonomy" id="83262"/>
    <lineage>
        <taxon>Bacteria</taxon>
        <taxon>Bacillati</taxon>
        <taxon>Actinomycetota</taxon>
        <taxon>Actinomycetes</taxon>
        <taxon>Mycobacteriales</taxon>
        <taxon>Mycobacteriaceae</taxon>
        <taxon>Mycobacteroides</taxon>
    </lineage>
</organism>
<dbReference type="PROSITE" id="PS50850">
    <property type="entry name" value="MFS"/>
    <property type="match status" value="1"/>
</dbReference>
<dbReference type="InterPro" id="IPR036259">
    <property type="entry name" value="MFS_trans_sf"/>
</dbReference>
<proteinExistence type="predicted"/>
<dbReference type="PANTHER" id="PTHR43045:SF2">
    <property type="entry name" value="INNER MEMBRANE METABOLITE TRANSPORT PROTEIN YHJE"/>
    <property type="match status" value="1"/>
</dbReference>
<evidence type="ECO:0000256" key="7">
    <source>
        <dbReference type="SAM" id="Phobius"/>
    </source>
</evidence>
<dbReference type="EMBL" id="LQYE01000012">
    <property type="protein sequence ID" value="OAT68893.1"/>
    <property type="molecule type" value="Genomic_DNA"/>
</dbReference>
<protein>
    <submittedName>
        <fullName evidence="9">MFS transporter</fullName>
    </submittedName>
</protein>
<dbReference type="Pfam" id="PF07690">
    <property type="entry name" value="MFS_1"/>
    <property type="match status" value="1"/>
</dbReference>
<feature type="transmembrane region" description="Helical" evidence="7">
    <location>
        <begin position="60"/>
        <end position="83"/>
    </location>
</feature>
<name>A0A179VD11_9MYCO</name>